<evidence type="ECO:0000313" key="1">
    <source>
        <dbReference type="EMBL" id="PCO06476.1"/>
    </source>
</evidence>
<evidence type="ECO:0000313" key="2">
    <source>
        <dbReference type="Proteomes" id="UP000218427"/>
    </source>
</evidence>
<comment type="caution">
    <text evidence="1">The sequence shown here is derived from an EMBL/GenBank/DDBJ whole genome shotgun (WGS) entry which is preliminary data.</text>
</comment>
<accession>A0ABX4I2B2</accession>
<dbReference type="Proteomes" id="UP000218427">
    <property type="component" value="Unassembled WGS sequence"/>
</dbReference>
<sequence length="73" mass="8118">MKSGEYGREFLFLLITIALFDTRRLLTAGCQQLSGAFVGGPGPVNPQQRKRYLCNPLGDFHTEKTTKDGLTSR</sequence>
<reference evidence="1" key="1">
    <citation type="submission" date="2017-08" db="EMBL/GenBank/DDBJ databases">
        <title>Microbulbifer marisrubri sp. nov., a halophilic alphaproteobacterium isolated from marine sediment of the Yellow Sea, China.</title>
        <authorList>
            <person name="Zhang G."/>
            <person name="Xiong Q."/>
        </authorList>
    </citation>
    <scope>NUCLEOTIDE SEQUENCE [LARGE SCALE GENOMIC DNA]</scope>
    <source>
        <strain evidence="1">WRN-8</strain>
    </source>
</reference>
<name>A0ABX4I2B2_9GAMM</name>
<proteinExistence type="predicted"/>
<evidence type="ECO:0008006" key="3">
    <source>
        <dbReference type="Google" id="ProtNLM"/>
    </source>
</evidence>
<dbReference type="EMBL" id="LRFG02000001">
    <property type="protein sequence ID" value="PCO06476.1"/>
    <property type="molecule type" value="Genomic_DNA"/>
</dbReference>
<protein>
    <recommendedName>
        <fullName evidence="3">Secreted protein</fullName>
    </recommendedName>
</protein>
<keyword evidence="2" id="KW-1185">Reference proteome</keyword>
<gene>
    <name evidence="1" type="ORF">AWR36_001430</name>
</gene>
<organism evidence="1 2">
    <name type="scientific">Microbulbifer flavimaris</name>
    <dbReference type="NCBI Taxonomy" id="1781068"/>
    <lineage>
        <taxon>Bacteria</taxon>
        <taxon>Pseudomonadati</taxon>
        <taxon>Pseudomonadota</taxon>
        <taxon>Gammaproteobacteria</taxon>
        <taxon>Cellvibrionales</taxon>
        <taxon>Microbulbiferaceae</taxon>
        <taxon>Microbulbifer</taxon>
    </lineage>
</organism>